<evidence type="ECO:0000313" key="2">
    <source>
        <dbReference type="Proteomes" id="UP000025947"/>
    </source>
</evidence>
<dbReference type="HOGENOM" id="CLU_2193991_0_0_11"/>
<proteinExistence type="predicted"/>
<accession>A0A051U4W9</accession>
<evidence type="ECO:0000313" key="1">
    <source>
        <dbReference type="EMBL" id="KBZ63661.1"/>
    </source>
</evidence>
<name>A0A051U4W9_9MYCO</name>
<comment type="caution">
    <text evidence="1">The sequence shown here is derived from an EMBL/GenBank/DDBJ whole genome shotgun (WGS) entry which is preliminary data.</text>
</comment>
<dbReference type="PATRIC" id="fig|1324261.3.peg.2392"/>
<dbReference type="AlphaFoldDB" id="A0A051U4W9"/>
<gene>
    <name evidence="1" type="ORF">K875_02372</name>
</gene>
<sequence length="108" mass="12547">MPRGARQRQATALMMLPPMALRERRIEECPTMWFNRDFFQRPWPDWKVDVDVDRLTTFFSHTNPGETIVGHPAQITLVNAGVVWVATDRFCRMGGSFAEVLIEARWPD</sequence>
<dbReference type="Proteomes" id="UP000025947">
    <property type="component" value="Unassembled WGS sequence"/>
</dbReference>
<dbReference type="RefSeq" id="WP_044485155.1">
    <property type="nucleotide sequence ID" value="NZ_KK328284.1"/>
</dbReference>
<reference evidence="1 2" key="1">
    <citation type="submission" date="2014-04" db="EMBL/GenBank/DDBJ databases">
        <title>The Genome Sequence of Mycobacterium tuberculosis TKK-01-0051.</title>
        <authorList>
            <consortium name="The Broad Institute Genomics Platform"/>
            <consortium name="The Broad Institute Genome Sequencing Center for Infectious Disease"/>
            <person name="Earl A.M."/>
            <person name="Cohen K."/>
            <person name="Pym A."/>
            <person name="Bishai W."/>
            <person name="Maharaj K."/>
            <person name="Desjardins C."/>
            <person name="Abeel T."/>
            <person name="Young S."/>
            <person name="Zeng Q."/>
            <person name="Gargeya S."/>
            <person name="Abouelleil A."/>
            <person name="Alvarado L."/>
            <person name="Chapman S.B."/>
            <person name="Gainer-Dewar J."/>
            <person name="Goldberg J."/>
            <person name="Griggs A."/>
            <person name="Gujja S."/>
            <person name="Hansen M."/>
            <person name="Howarth C."/>
            <person name="Imamovic A."/>
            <person name="Larimer J."/>
            <person name="Murphy C."/>
            <person name="Naylor J."/>
            <person name="Pearson M."/>
            <person name="Poon T.W."/>
            <person name="Priest M."/>
            <person name="Roberts A."/>
            <person name="Saif S."/>
            <person name="Shea T."/>
            <person name="Sykes S."/>
            <person name="Wortman J."/>
            <person name="Nusbaum C."/>
            <person name="Birren B."/>
        </authorList>
    </citation>
    <scope>NUCLEOTIDE SEQUENCE [LARGE SCALE GENOMIC DNA]</scope>
    <source>
        <strain evidence="1 2">TKK-01-0051</strain>
    </source>
</reference>
<organism evidence="1 2">
    <name type="scientific">Mycobacterium [tuberculosis] TKK-01-0051</name>
    <dbReference type="NCBI Taxonomy" id="1324261"/>
    <lineage>
        <taxon>Bacteria</taxon>
        <taxon>Bacillati</taxon>
        <taxon>Actinomycetota</taxon>
        <taxon>Actinomycetes</taxon>
        <taxon>Mycobacteriales</taxon>
        <taxon>Mycobacteriaceae</taxon>
        <taxon>Mycobacterium</taxon>
        <taxon>Mycobacterium avium complex (MAC)</taxon>
    </lineage>
</organism>
<protein>
    <submittedName>
        <fullName evidence="1">Uncharacterized protein</fullName>
    </submittedName>
</protein>
<dbReference type="EMBL" id="JLXW01000006">
    <property type="protein sequence ID" value="KBZ63661.1"/>
    <property type="molecule type" value="Genomic_DNA"/>
</dbReference>
<keyword evidence="2" id="KW-1185">Reference proteome</keyword>